<comment type="caution">
    <text evidence="14">The sequence shown here is derived from an EMBL/GenBank/DDBJ whole genome shotgun (WGS) entry which is preliminary data.</text>
</comment>
<dbReference type="Pfam" id="PF00753">
    <property type="entry name" value="Lactamase_B"/>
    <property type="match status" value="1"/>
</dbReference>
<dbReference type="PANTHER" id="PTHR42951">
    <property type="entry name" value="METALLO-BETA-LACTAMASE DOMAIN-CONTAINING"/>
    <property type="match status" value="1"/>
</dbReference>
<dbReference type="Gene3D" id="3.60.15.10">
    <property type="entry name" value="Ribonuclease Z/Hydroxyacylglutathione hydrolase-like"/>
    <property type="match status" value="1"/>
</dbReference>
<evidence type="ECO:0000259" key="13">
    <source>
        <dbReference type="SMART" id="SM00849"/>
    </source>
</evidence>
<evidence type="ECO:0000256" key="10">
    <source>
        <dbReference type="ARBA" id="ARBA00022801"/>
    </source>
</evidence>
<evidence type="ECO:0000256" key="11">
    <source>
        <dbReference type="ARBA" id="ARBA00022833"/>
    </source>
</evidence>
<organism evidence="14 15">
    <name type="scientific">Terrimonas rubra</name>
    <dbReference type="NCBI Taxonomy" id="1035890"/>
    <lineage>
        <taxon>Bacteria</taxon>
        <taxon>Pseudomonadati</taxon>
        <taxon>Bacteroidota</taxon>
        <taxon>Chitinophagia</taxon>
        <taxon>Chitinophagales</taxon>
        <taxon>Chitinophagaceae</taxon>
        <taxon>Terrimonas</taxon>
    </lineage>
</organism>
<evidence type="ECO:0000313" key="15">
    <source>
        <dbReference type="Proteomes" id="UP001597511"/>
    </source>
</evidence>
<evidence type="ECO:0000256" key="7">
    <source>
        <dbReference type="ARBA" id="ARBA00022723"/>
    </source>
</evidence>
<evidence type="ECO:0000256" key="1">
    <source>
        <dbReference type="ARBA" id="ARBA00001526"/>
    </source>
</evidence>
<comment type="subcellular location">
    <subcellularLocation>
        <location evidence="3">Periplasm</location>
    </subcellularLocation>
</comment>
<comment type="subunit">
    <text evidence="5">Monomer.</text>
</comment>
<dbReference type="NCBIfam" id="NF033088">
    <property type="entry name" value="bla_subclass_B1"/>
    <property type="match status" value="1"/>
</dbReference>
<dbReference type="EC" id="3.5.2.6" evidence="6"/>
<comment type="catalytic activity">
    <reaction evidence="1">
        <text>a beta-lactam + H2O = a substituted beta-amino acid</text>
        <dbReference type="Rhea" id="RHEA:20401"/>
        <dbReference type="ChEBI" id="CHEBI:15377"/>
        <dbReference type="ChEBI" id="CHEBI:35627"/>
        <dbReference type="ChEBI" id="CHEBI:140347"/>
        <dbReference type="EC" id="3.5.2.6"/>
    </reaction>
</comment>
<sequence>MKRLFPLLLLAVVAACNNKSETSRSLALETGTLLVTPVTPNTFTHTSYLQTQDFGNVACNGMIVTDNKEAVIFDTPTDDSVSNQLISWLTDSLGYTIIAVVATHFHNDCLGGLNAFHQHKIPSYANAATITLAARDSVTIPQNAINDSLWLNVGNKKVLARYFGRGHTYDNIVGYFPDEAVLFGGCLVKEIDASKGYLGDADTTAWSATVRQVKAAFPGVKKVIPGHGVIGDAALLDYTIQLFDIKK</sequence>
<dbReference type="CDD" id="cd16302">
    <property type="entry name" value="CcrA-like_MBL-B1"/>
    <property type="match status" value="1"/>
</dbReference>
<keyword evidence="7" id="KW-0479">Metal-binding</keyword>
<keyword evidence="11" id="KW-0862">Zinc</keyword>
<dbReference type="RefSeq" id="WP_386099142.1">
    <property type="nucleotide sequence ID" value="NZ_JBHUOZ010000003.1"/>
</dbReference>
<feature type="domain" description="Metallo-beta-lactamase" evidence="13">
    <location>
        <begin position="58"/>
        <end position="227"/>
    </location>
</feature>
<evidence type="ECO:0000313" key="14">
    <source>
        <dbReference type="EMBL" id="MFD2920558.1"/>
    </source>
</evidence>
<name>A0ABW6AA22_9BACT</name>
<dbReference type="InterPro" id="IPR036866">
    <property type="entry name" value="RibonucZ/Hydroxyglut_hydro"/>
</dbReference>
<evidence type="ECO:0000256" key="9">
    <source>
        <dbReference type="ARBA" id="ARBA00022764"/>
    </source>
</evidence>
<gene>
    <name evidence="14" type="primary">bla</name>
    <name evidence="14" type="ORF">ACFS6H_12600</name>
</gene>
<evidence type="ECO:0000256" key="5">
    <source>
        <dbReference type="ARBA" id="ARBA00011245"/>
    </source>
</evidence>
<dbReference type="InterPro" id="IPR001279">
    <property type="entry name" value="Metallo-B-lactamas"/>
</dbReference>
<reference evidence="15" key="1">
    <citation type="journal article" date="2019" name="Int. J. Syst. Evol. Microbiol.">
        <title>The Global Catalogue of Microorganisms (GCM) 10K type strain sequencing project: providing services to taxonomists for standard genome sequencing and annotation.</title>
        <authorList>
            <consortium name="The Broad Institute Genomics Platform"/>
            <consortium name="The Broad Institute Genome Sequencing Center for Infectious Disease"/>
            <person name="Wu L."/>
            <person name="Ma J."/>
        </authorList>
    </citation>
    <scope>NUCLEOTIDE SEQUENCE [LARGE SCALE GENOMIC DNA]</scope>
    <source>
        <strain evidence="15">KCTC 23299</strain>
    </source>
</reference>
<keyword evidence="9" id="KW-0574">Periplasm</keyword>
<dbReference type="InterPro" id="IPR050855">
    <property type="entry name" value="NDM-1-like"/>
</dbReference>
<protein>
    <recommendedName>
        <fullName evidence="6">beta-lactamase</fullName>
        <ecNumber evidence="6">3.5.2.6</ecNumber>
    </recommendedName>
</protein>
<evidence type="ECO:0000256" key="2">
    <source>
        <dbReference type="ARBA" id="ARBA00001947"/>
    </source>
</evidence>
<dbReference type="SUPFAM" id="SSF56281">
    <property type="entry name" value="Metallo-hydrolase/oxidoreductase"/>
    <property type="match status" value="1"/>
</dbReference>
<evidence type="ECO:0000256" key="3">
    <source>
        <dbReference type="ARBA" id="ARBA00004418"/>
    </source>
</evidence>
<dbReference type="InterPro" id="IPR001018">
    <property type="entry name" value="Beta-lactamase_class-B_CS"/>
</dbReference>
<accession>A0ABW6AA22</accession>
<keyword evidence="12" id="KW-0046">Antibiotic resistance</keyword>
<evidence type="ECO:0000256" key="8">
    <source>
        <dbReference type="ARBA" id="ARBA00022729"/>
    </source>
</evidence>
<dbReference type="PANTHER" id="PTHR42951:SF4">
    <property type="entry name" value="ACYL-COENZYME A THIOESTERASE MBLAC2"/>
    <property type="match status" value="1"/>
</dbReference>
<keyword evidence="10 14" id="KW-0378">Hydrolase</keyword>
<dbReference type="Proteomes" id="UP001597511">
    <property type="component" value="Unassembled WGS sequence"/>
</dbReference>
<dbReference type="GO" id="GO:0008800">
    <property type="term" value="F:beta-lactamase activity"/>
    <property type="evidence" value="ECO:0007669"/>
    <property type="project" value="UniProtKB-EC"/>
</dbReference>
<comment type="cofactor">
    <cofactor evidence="2">
        <name>Zn(2+)</name>
        <dbReference type="ChEBI" id="CHEBI:29105"/>
    </cofactor>
</comment>
<dbReference type="PROSITE" id="PS00744">
    <property type="entry name" value="BETA_LACTAMASE_B_2"/>
    <property type="match status" value="1"/>
</dbReference>
<keyword evidence="8" id="KW-0732">Signal</keyword>
<dbReference type="PROSITE" id="PS51257">
    <property type="entry name" value="PROKAR_LIPOPROTEIN"/>
    <property type="match status" value="1"/>
</dbReference>
<dbReference type="SMART" id="SM00849">
    <property type="entry name" value="Lactamase_B"/>
    <property type="match status" value="1"/>
</dbReference>
<proteinExistence type="inferred from homology"/>
<evidence type="ECO:0000256" key="12">
    <source>
        <dbReference type="ARBA" id="ARBA00023251"/>
    </source>
</evidence>
<evidence type="ECO:0000256" key="6">
    <source>
        <dbReference type="ARBA" id="ARBA00012865"/>
    </source>
</evidence>
<comment type="similarity">
    <text evidence="4">Belongs to the metallo-beta-lactamase superfamily. Class-B beta-lactamase family.</text>
</comment>
<dbReference type="InterPro" id="IPR058199">
    <property type="entry name" value="BlaB//VIM/IMP-1"/>
</dbReference>
<dbReference type="EMBL" id="JBHUOZ010000003">
    <property type="protein sequence ID" value="MFD2920558.1"/>
    <property type="molecule type" value="Genomic_DNA"/>
</dbReference>
<evidence type="ECO:0000256" key="4">
    <source>
        <dbReference type="ARBA" id="ARBA00005250"/>
    </source>
</evidence>
<keyword evidence="15" id="KW-1185">Reference proteome</keyword>